<feature type="transmembrane region" description="Helical" evidence="2">
    <location>
        <begin position="199"/>
        <end position="222"/>
    </location>
</feature>
<organism evidence="3 4">
    <name type="scientific">Coccomyxa viridis</name>
    <dbReference type="NCBI Taxonomy" id="1274662"/>
    <lineage>
        <taxon>Eukaryota</taxon>
        <taxon>Viridiplantae</taxon>
        <taxon>Chlorophyta</taxon>
        <taxon>core chlorophytes</taxon>
        <taxon>Trebouxiophyceae</taxon>
        <taxon>Trebouxiophyceae incertae sedis</taxon>
        <taxon>Coccomyxaceae</taxon>
        <taxon>Coccomyxa</taxon>
    </lineage>
</organism>
<sequence>MARGKATKRMQKRMRKAERDAEYKQKVLAGLTPLQTPTTTAEEANMSSRKNQLAHEEALTRQGGSSEPTPPPVNTIITTGVDEHGDSSEFPALVYQTTDNHVTDLTEGDVYHKEPAQINLLARGASLDMHNSFSVLSVEDTPTDTIMEACPVSPDAAELAAMALQQSRSAAMGGKSILGITSGRSLLSAFQRSLKSARALALGGAAIVTTAAVMGLVVLPLAGALTAIDITAIASGGSSQPADRVITIADNCAITSQEAHSC</sequence>
<evidence type="ECO:0000256" key="2">
    <source>
        <dbReference type="SAM" id="Phobius"/>
    </source>
</evidence>
<name>A0AAV1IDL3_9CHLO</name>
<evidence type="ECO:0000256" key="1">
    <source>
        <dbReference type="SAM" id="MobiDB-lite"/>
    </source>
</evidence>
<feature type="compositionally biased region" description="Basic residues" evidence="1">
    <location>
        <begin position="1"/>
        <end position="16"/>
    </location>
</feature>
<evidence type="ECO:0000313" key="4">
    <source>
        <dbReference type="Proteomes" id="UP001314263"/>
    </source>
</evidence>
<keyword evidence="2" id="KW-0472">Membrane</keyword>
<keyword evidence="4" id="KW-1185">Reference proteome</keyword>
<protein>
    <submittedName>
        <fullName evidence="3">Uncharacterized protein</fullName>
    </submittedName>
</protein>
<reference evidence="3 4" key="1">
    <citation type="submission" date="2023-10" db="EMBL/GenBank/DDBJ databases">
        <authorList>
            <person name="Maclean D."/>
            <person name="Macfadyen A."/>
        </authorList>
    </citation>
    <scope>NUCLEOTIDE SEQUENCE [LARGE SCALE GENOMIC DNA]</scope>
</reference>
<dbReference type="EMBL" id="CAUYUE010000009">
    <property type="protein sequence ID" value="CAK0783988.1"/>
    <property type="molecule type" value="Genomic_DNA"/>
</dbReference>
<gene>
    <name evidence="3" type="ORF">CVIRNUC_007191</name>
</gene>
<comment type="caution">
    <text evidence="3">The sequence shown here is derived from an EMBL/GenBank/DDBJ whole genome shotgun (WGS) entry which is preliminary data.</text>
</comment>
<keyword evidence="2" id="KW-1133">Transmembrane helix</keyword>
<feature type="region of interest" description="Disordered" evidence="1">
    <location>
        <begin position="1"/>
        <end position="74"/>
    </location>
</feature>
<dbReference type="Proteomes" id="UP001314263">
    <property type="component" value="Unassembled WGS sequence"/>
</dbReference>
<evidence type="ECO:0000313" key="3">
    <source>
        <dbReference type="EMBL" id="CAK0783988.1"/>
    </source>
</evidence>
<dbReference type="AlphaFoldDB" id="A0AAV1IDL3"/>
<keyword evidence="2" id="KW-0812">Transmembrane</keyword>
<feature type="compositionally biased region" description="Polar residues" evidence="1">
    <location>
        <begin position="33"/>
        <end position="51"/>
    </location>
</feature>
<proteinExistence type="predicted"/>
<accession>A0AAV1IDL3</accession>